<evidence type="ECO:0000313" key="3">
    <source>
        <dbReference type="Proteomes" id="UP000185696"/>
    </source>
</evidence>
<feature type="compositionally biased region" description="Low complexity" evidence="1">
    <location>
        <begin position="135"/>
        <end position="148"/>
    </location>
</feature>
<organism evidence="2 3">
    <name type="scientific">Actinophytocola xinjiangensis</name>
    <dbReference type="NCBI Taxonomy" id="485602"/>
    <lineage>
        <taxon>Bacteria</taxon>
        <taxon>Bacillati</taxon>
        <taxon>Actinomycetota</taxon>
        <taxon>Actinomycetes</taxon>
        <taxon>Pseudonocardiales</taxon>
        <taxon>Pseudonocardiaceae</taxon>
    </lineage>
</organism>
<dbReference type="RefSeq" id="WP_075134771.1">
    <property type="nucleotide sequence ID" value="NZ_MSIF01000010.1"/>
</dbReference>
<sequence length="360" mass="37862">MVAPDPADELADSTRRVRALLDLLTAYDHTLTDSVATAPALTPPNWRGPASDAYHSRARTPFTNDLTALHGVTTETLHTVAAHQTFQAELTVLWQDASERPHMRQVHQTATTRLADYLLSRAADLDNLTPPDQPPATTRPDTPFPTTTNHLSDSGFDTAAHLPEPRGQLSDLPAAGFPRPDTASLSAPGTPSHLPEPRPGDAVPGVAAVSTDHSAMSSLPEFAPDPGSRFDTSGHLSEPRLGDGVDSDHSPGGEFRPGEPRLPEPRFGGPGSLPELSADTLPEPRLGGGDPPAVDHGASALTSVLDPADAGADSTPQAGLAGGLRPTLPTAARDEQERATYLRTMPPATVLTDVKWDGDD</sequence>
<comment type="caution">
    <text evidence="2">The sequence shown here is derived from an EMBL/GenBank/DDBJ whole genome shotgun (WGS) entry which is preliminary data.</text>
</comment>
<evidence type="ECO:0000256" key="1">
    <source>
        <dbReference type="SAM" id="MobiDB-lite"/>
    </source>
</evidence>
<feature type="region of interest" description="Disordered" evidence="1">
    <location>
        <begin position="125"/>
        <end position="335"/>
    </location>
</feature>
<name>A0A7Z1AY45_9PSEU</name>
<dbReference type="EMBL" id="MSIF01000010">
    <property type="protein sequence ID" value="OLF09181.1"/>
    <property type="molecule type" value="Genomic_DNA"/>
</dbReference>
<keyword evidence="3" id="KW-1185">Reference proteome</keyword>
<dbReference type="Proteomes" id="UP000185696">
    <property type="component" value="Unassembled WGS sequence"/>
</dbReference>
<feature type="compositionally biased region" description="Basic and acidic residues" evidence="1">
    <location>
        <begin position="237"/>
        <end position="264"/>
    </location>
</feature>
<reference evidence="2 3" key="1">
    <citation type="submission" date="2016-12" db="EMBL/GenBank/DDBJ databases">
        <title>The draft genome sequence of Actinophytocola xinjiangensis.</title>
        <authorList>
            <person name="Wang W."/>
            <person name="Yuan L."/>
        </authorList>
    </citation>
    <scope>NUCLEOTIDE SEQUENCE [LARGE SCALE GENOMIC DNA]</scope>
    <source>
        <strain evidence="2 3">CGMCC 4.4663</strain>
    </source>
</reference>
<accession>A0A7Z1AY45</accession>
<gene>
    <name evidence="2" type="ORF">BLA60_21665</name>
</gene>
<evidence type="ECO:0000313" key="2">
    <source>
        <dbReference type="EMBL" id="OLF09181.1"/>
    </source>
</evidence>
<protein>
    <submittedName>
        <fullName evidence="2">Uncharacterized protein</fullName>
    </submittedName>
</protein>
<dbReference type="AlphaFoldDB" id="A0A7Z1AY45"/>
<proteinExistence type="predicted"/>